<evidence type="ECO:0000256" key="4">
    <source>
        <dbReference type="ARBA" id="ARBA00022741"/>
    </source>
</evidence>
<evidence type="ECO:0000313" key="12">
    <source>
        <dbReference type="EMBL" id="NFN35252.1"/>
    </source>
</evidence>
<name>A0A6B4FN37_CLOBO</name>
<dbReference type="PANTHER" id="PTHR43210">
    <property type="entry name" value="DETHIOBIOTIN SYNTHETASE"/>
    <property type="match status" value="1"/>
</dbReference>
<keyword evidence="5 9" id="KW-0093">Biotin biosynthesis</keyword>
<feature type="binding site" evidence="9">
    <location>
        <position position="55"/>
    </location>
    <ligand>
        <name>Mg(2+)</name>
        <dbReference type="ChEBI" id="CHEBI:18420"/>
    </ligand>
</feature>
<feature type="binding site" evidence="9">
    <location>
        <position position="17"/>
    </location>
    <ligand>
        <name>Mg(2+)</name>
        <dbReference type="ChEBI" id="CHEBI:18420"/>
    </ligand>
</feature>
<feature type="binding site" evidence="9">
    <location>
        <position position="116"/>
    </location>
    <ligand>
        <name>Mg(2+)</name>
        <dbReference type="ChEBI" id="CHEBI:18420"/>
    </ligand>
</feature>
<feature type="binding site" evidence="9">
    <location>
        <begin position="13"/>
        <end position="18"/>
    </location>
    <ligand>
        <name>ATP</name>
        <dbReference type="ChEBI" id="CHEBI:30616"/>
    </ligand>
</feature>
<keyword evidence="7 9" id="KW-0460">Magnesium</keyword>
<dbReference type="NCBIfam" id="TIGR00347">
    <property type="entry name" value="bioD"/>
    <property type="match status" value="1"/>
</dbReference>
<evidence type="ECO:0000256" key="9">
    <source>
        <dbReference type="HAMAP-Rule" id="MF_00336"/>
    </source>
</evidence>
<dbReference type="EC" id="6.3.3.3" evidence="9"/>
<dbReference type="GO" id="GO:0005829">
    <property type="term" value="C:cytosol"/>
    <property type="evidence" value="ECO:0007669"/>
    <property type="project" value="TreeGrafter"/>
</dbReference>
<keyword evidence="10" id="KW-0694">RNA-binding</keyword>
<keyword evidence="1 9" id="KW-0963">Cytoplasm</keyword>
<protein>
    <recommendedName>
        <fullName evidence="9">ATP-dependent dethiobiotin synthetase BioD</fullName>
        <ecNumber evidence="9">6.3.3.3</ecNumber>
    </recommendedName>
    <alternativeName>
        <fullName evidence="9">DTB synthetase</fullName>
        <shortName evidence="9">DTBS</shortName>
    </alternativeName>
    <alternativeName>
        <fullName evidence="9">Dethiobiotin synthase</fullName>
    </alternativeName>
</protein>
<dbReference type="HAMAP" id="MF_00336">
    <property type="entry name" value="BioD"/>
    <property type="match status" value="1"/>
</dbReference>
<evidence type="ECO:0000256" key="10">
    <source>
        <dbReference type="PROSITE-ProRule" id="PRU00182"/>
    </source>
</evidence>
<dbReference type="Pfam" id="PF13500">
    <property type="entry name" value="AAA_26"/>
    <property type="match status" value="1"/>
</dbReference>
<proteinExistence type="inferred from homology"/>
<evidence type="ECO:0000313" key="13">
    <source>
        <dbReference type="Proteomes" id="UP000473681"/>
    </source>
</evidence>
<dbReference type="EMBL" id="SWVK01000010">
    <property type="protein sequence ID" value="NFN35252.1"/>
    <property type="molecule type" value="Genomic_DNA"/>
</dbReference>
<sequence length="227" mass="25645">MAKGVFITATNTDIGKTYITALIVKKLREANINCGYYKAVLSGAEIINNNIVAGDAKYVYNVANIKGNPNECVSYIFEQPVSPHLAAKLNNVHISMDKIVDDFNYRCNEHDYITVEGSGGIVCPIYYDKEKIMLTDIIKKLKIPIILVSSSGLGSINGTILTLEYIKKHNITVNSIILNNYDKNNIIHIDNRRILEEMTNLPVYICEQYSKDIDIPLKELKQFYDFI</sequence>
<dbReference type="GO" id="GO:0000287">
    <property type="term" value="F:magnesium ion binding"/>
    <property type="evidence" value="ECO:0007669"/>
    <property type="project" value="UniProtKB-UniRule"/>
</dbReference>
<evidence type="ECO:0000256" key="6">
    <source>
        <dbReference type="ARBA" id="ARBA00022840"/>
    </source>
</evidence>
<comment type="catalytic activity">
    <reaction evidence="9">
        <text>(7R,8S)-7,8-diammoniononanoate + CO2 + ATP = (4R,5S)-dethiobiotin + ADP + phosphate + 3 H(+)</text>
        <dbReference type="Rhea" id="RHEA:15805"/>
        <dbReference type="ChEBI" id="CHEBI:15378"/>
        <dbReference type="ChEBI" id="CHEBI:16526"/>
        <dbReference type="ChEBI" id="CHEBI:30616"/>
        <dbReference type="ChEBI" id="CHEBI:43474"/>
        <dbReference type="ChEBI" id="CHEBI:149469"/>
        <dbReference type="ChEBI" id="CHEBI:149473"/>
        <dbReference type="ChEBI" id="CHEBI:456216"/>
        <dbReference type="EC" id="6.3.3.3"/>
    </reaction>
</comment>
<dbReference type="GO" id="GO:0009102">
    <property type="term" value="P:biotin biosynthetic process"/>
    <property type="evidence" value="ECO:0007669"/>
    <property type="project" value="UniProtKB-UniRule"/>
</dbReference>
<dbReference type="SUPFAM" id="SSF52540">
    <property type="entry name" value="P-loop containing nucleoside triphosphate hydrolases"/>
    <property type="match status" value="1"/>
</dbReference>
<comment type="function">
    <text evidence="9">Catalyzes a mechanistically unusual reaction, the ATP-dependent insertion of CO2 between the N7 and N8 nitrogen atoms of 7,8-diaminopelargonic acid (DAPA, also called 7,8-diammoniononanoate) to form a ureido ring.</text>
</comment>
<dbReference type="PIRSF" id="PIRSF006755">
    <property type="entry name" value="DTB_synth"/>
    <property type="match status" value="1"/>
</dbReference>
<comment type="cofactor">
    <cofactor evidence="9">
        <name>Mg(2+)</name>
        <dbReference type="ChEBI" id="CHEBI:18420"/>
    </cofactor>
</comment>
<feature type="active site" evidence="9">
    <location>
        <position position="38"/>
    </location>
</feature>
<comment type="pathway">
    <text evidence="9">Cofactor biosynthesis; biotin biosynthesis; biotin from 7,8-diaminononanoate: step 1/2.</text>
</comment>
<dbReference type="GO" id="GO:0004141">
    <property type="term" value="F:dethiobiotin synthase activity"/>
    <property type="evidence" value="ECO:0007669"/>
    <property type="project" value="UniProtKB-UniRule"/>
</dbReference>
<comment type="subunit">
    <text evidence="9">Homodimer.</text>
</comment>
<evidence type="ECO:0000313" key="11">
    <source>
        <dbReference type="EMBL" id="NFF88935.1"/>
    </source>
</evidence>
<dbReference type="CDD" id="cd03109">
    <property type="entry name" value="DTBS"/>
    <property type="match status" value="1"/>
</dbReference>
<evidence type="ECO:0000313" key="14">
    <source>
        <dbReference type="Proteomes" id="UP000476820"/>
    </source>
</evidence>
<comment type="catalytic activity">
    <reaction evidence="8">
        <text>(7R,8S)-8-amino-7-(carboxyamino)nonanoate + ATP = (4R,5S)-dethiobiotin + ADP + phosphate + H(+)</text>
        <dbReference type="Rhea" id="RHEA:63684"/>
        <dbReference type="ChEBI" id="CHEBI:15378"/>
        <dbReference type="ChEBI" id="CHEBI:30616"/>
        <dbReference type="ChEBI" id="CHEBI:43474"/>
        <dbReference type="ChEBI" id="CHEBI:149470"/>
        <dbReference type="ChEBI" id="CHEBI:149473"/>
        <dbReference type="ChEBI" id="CHEBI:456216"/>
    </reaction>
</comment>
<feature type="binding site" evidence="9">
    <location>
        <position position="55"/>
    </location>
    <ligand>
        <name>ATP</name>
        <dbReference type="ChEBI" id="CHEBI:30616"/>
    </ligand>
</feature>
<dbReference type="AlphaFoldDB" id="A0A6B4FN37"/>
<dbReference type="PROSITE" id="PS50889">
    <property type="entry name" value="S4"/>
    <property type="match status" value="1"/>
</dbReference>
<feature type="binding site" evidence="9">
    <location>
        <position position="42"/>
    </location>
    <ligand>
        <name>substrate</name>
    </ligand>
</feature>
<dbReference type="InterPro" id="IPR027417">
    <property type="entry name" value="P-loop_NTPase"/>
</dbReference>
<dbReference type="EMBL" id="SWOV01000044">
    <property type="protein sequence ID" value="NFF88935.1"/>
    <property type="molecule type" value="Genomic_DNA"/>
</dbReference>
<evidence type="ECO:0000256" key="2">
    <source>
        <dbReference type="ARBA" id="ARBA00022598"/>
    </source>
</evidence>
<gene>
    <name evidence="9 11" type="primary">bioD</name>
    <name evidence="11" type="ORF">FC774_13830</name>
    <name evidence="12" type="ORF">FDB51_08915</name>
</gene>
<keyword evidence="6 9" id="KW-0067">ATP-binding</keyword>
<keyword evidence="4 9" id="KW-0547">Nucleotide-binding</keyword>
<reference evidence="13 14" key="1">
    <citation type="submission" date="2019-04" db="EMBL/GenBank/DDBJ databases">
        <title>Genome sequencing of Clostridium botulinum Groups I-IV and Clostridium butyricum.</title>
        <authorList>
            <person name="Brunt J."/>
            <person name="Van Vliet A.H.M."/>
            <person name="Stringer S.C."/>
            <person name="Carter A.T."/>
            <person name="Peck M.W."/>
        </authorList>
    </citation>
    <scope>NUCLEOTIDE SEQUENCE [LARGE SCALE GENOMIC DNA]</scope>
    <source>
        <strain evidence="11 14">1605</strain>
        <strain evidence="12 13">CB-K-33E</strain>
    </source>
</reference>
<evidence type="ECO:0000256" key="7">
    <source>
        <dbReference type="ARBA" id="ARBA00022842"/>
    </source>
</evidence>
<keyword evidence="2 9" id="KW-0436">Ligase</keyword>
<comment type="similarity">
    <text evidence="9">Belongs to the dethiobiotin synthetase family.</text>
</comment>
<evidence type="ECO:0000256" key="1">
    <source>
        <dbReference type="ARBA" id="ARBA00022490"/>
    </source>
</evidence>
<dbReference type="Proteomes" id="UP000473681">
    <property type="component" value="Unassembled WGS sequence"/>
</dbReference>
<dbReference type="GO" id="GO:0003723">
    <property type="term" value="F:RNA binding"/>
    <property type="evidence" value="ECO:0007669"/>
    <property type="project" value="UniProtKB-KW"/>
</dbReference>
<dbReference type="GO" id="GO:0005524">
    <property type="term" value="F:ATP binding"/>
    <property type="evidence" value="ECO:0007669"/>
    <property type="project" value="UniProtKB-UniRule"/>
</dbReference>
<dbReference type="Gene3D" id="3.40.50.300">
    <property type="entry name" value="P-loop containing nucleotide triphosphate hydrolases"/>
    <property type="match status" value="1"/>
</dbReference>
<feature type="binding site" evidence="9">
    <location>
        <begin position="179"/>
        <end position="180"/>
    </location>
    <ligand>
        <name>ATP</name>
        <dbReference type="ChEBI" id="CHEBI:30616"/>
    </ligand>
</feature>
<dbReference type="RefSeq" id="WP_041082668.1">
    <property type="nucleotide sequence ID" value="NZ_JACBCZ010000001.1"/>
</dbReference>
<dbReference type="InterPro" id="IPR004472">
    <property type="entry name" value="DTB_synth_BioD"/>
</dbReference>
<feature type="binding site" evidence="9">
    <location>
        <begin position="116"/>
        <end position="119"/>
    </location>
    <ligand>
        <name>ATP</name>
        <dbReference type="ChEBI" id="CHEBI:30616"/>
    </ligand>
</feature>
<evidence type="ECO:0000256" key="5">
    <source>
        <dbReference type="ARBA" id="ARBA00022756"/>
    </source>
</evidence>
<comment type="caution">
    <text evidence="11">The sequence shown here is derived from an EMBL/GenBank/DDBJ whole genome shotgun (WGS) entry which is preliminary data.</text>
</comment>
<evidence type="ECO:0000256" key="8">
    <source>
        <dbReference type="ARBA" id="ARBA00047386"/>
    </source>
</evidence>
<comment type="caution">
    <text evidence="9">Lacks conserved residue(s) required for the propagation of feature annotation.</text>
</comment>
<dbReference type="UniPathway" id="UPA00078">
    <property type="reaction ID" value="UER00161"/>
</dbReference>
<dbReference type="Proteomes" id="UP000476820">
    <property type="component" value="Unassembled WGS sequence"/>
</dbReference>
<comment type="subcellular location">
    <subcellularLocation>
        <location evidence="9">Cytoplasm</location>
    </subcellularLocation>
</comment>
<organism evidence="11 14">
    <name type="scientific">Clostridium botulinum</name>
    <dbReference type="NCBI Taxonomy" id="1491"/>
    <lineage>
        <taxon>Bacteria</taxon>
        <taxon>Bacillati</taxon>
        <taxon>Bacillota</taxon>
        <taxon>Clostridia</taxon>
        <taxon>Eubacteriales</taxon>
        <taxon>Clostridiaceae</taxon>
        <taxon>Clostridium</taxon>
    </lineage>
</organism>
<keyword evidence="3 9" id="KW-0479">Metal-binding</keyword>
<accession>A0A6B4FN37</accession>
<evidence type="ECO:0000256" key="3">
    <source>
        <dbReference type="ARBA" id="ARBA00022723"/>
    </source>
</evidence>
<dbReference type="PANTHER" id="PTHR43210:SF2">
    <property type="entry name" value="ATP-DEPENDENT DETHIOBIOTIN SYNTHETASE BIOD 2"/>
    <property type="match status" value="1"/>
</dbReference>